<evidence type="ECO:0000256" key="2">
    <source>
        <dbReference type="ARBA" id="ARBA00023128"/>
    </source>
</evidence>
<accession>A0A084AXS0</accession>
<dbReference type="Gene3D" id="3.30.1490.100">
    <property type="entry name" value="DNA polymerase, Y-family, little finger domain"/>
    <property type="match status" value="1"/>
</dbReference>
<gene>
    <name evidence="5" type="ORF">S7711_09097</name>
</gene>
<dbReference type="GO" id="GO:0003887">
    <property type="term" value="F:DNA-directed DNA polymerase activity"/>
    <property type="evidence" value="ECO:0007669"/>
    <property type="project" value="TreeGrafter"/>
</dbReference>
<dbReference type="PANTHER" id="PTHR46404:SF1">
    <property type="entry name" value="DNA POLYMERASE IOTA"/>
    <property type="match status" value="1"/>
</dbReference>
<dbReference type="PANTHER" id="PTHR46404">
    <property type="entry name" value="DNA POLYMERASE IOTA"/>
    <property type="match status" value="1"/>
</dbReference>
<keyword evidence="2" id="KW-0496">Mitochondrion</keyword>
<evidence type="ECO:0000256" key="3">
    <source>
        <dbReference type="SAM" id="MobiDB-lite"/>
    </source>
</evidence>
<dbReference type="GO" id="GO:0005739">
    <property type="term" value="C:mitochondrion"/>
    <property type="evidence" value="ECO:0007669"/>
    <property type="project" value="UniProtKB-SubCell"/>
</dbReference>
<evidence type="ECO:0000259" key="4">
    <source>
        <dbReference type="PROSITE" id="PS50173"/>
    </source>
</evidence>
<name>A0A084AXS0_STACB</name>
<comment type="subcellular location">
    <subcellularLocation>
        <location evidence="1">Mitochondrion</location>
    </subcellularLocation>
</comment>
<dbReference type="GO" id="GO:0003684">
    <property type="term" value="F:damaged DNA binding"/>
    <property type="evidence" value="ECO:0007669"/>
    <property type="project" value="InterPro"/>
</dbReference>
<dbReference type="SUPFAM" id="SSF56672">
    <property type="entry name" value="DNA/RNA polymerases"/>
    <property type="match status" value="1"/>
</dbReference>
<dbReference type="Gene3D" id="3.30.70.270">
    <property type="match status" value="1"/>
</dbReference>
<organism evidence="5 6">
    <name type="scientific">Stachybotrys chartarum (strain CBS 109288 / IBT 7711)</name>
    <name type="common">Toxic black mold</name>
    <name type="synonym">Stilbospora chartarum</name>
    <dbReference type="NCBI Taxonomy" id="1280523"/>
    <lineage>
        <taxon>Eukaryota</taxon>
        <taxon>Fungi</taxon>
        <taxon>Dikarya</taxon>
        <taxon>Ascomycota</taxon>
        <taxon>Pezizomycotina</taxon>
        <taxon>Sordariomycetes</taxon>
        <taxon>Hypocreomycetidae</taxon>
        <taxon>Hypocreales</taxon>
        <taxon>Stachybotryaceae</taxon>
        <taxon>Stachybotrys</taxon>
    </lineage>
</organism>
<dbReference type="InterPro" id="IPR001126">
    <property type="entry name" value="UmuC"/>
</dbReference>
<dbReference type="HOGENOM" id="CLU_022440_0_0_1"/>
<dbReference type="Proteomes" id="UP000028045">
    <property type="component" value="Unassembled WGS sequence"/>
</dbReference>
<evidence type="ECO:0000256" key="1">
    <source>
        <dbReference type="ARBA" id="ARBA00004173"/>
    </source>
</evidence>
<feature type="domain" description="UmuC" evidence="4">
    <location>
        <begin position="36"/>
        <end position="273"/>
    </location>
</feature>
<dbReference type="InterPro" id="IPR036775">
    <property type="entry name" value="DNA_pol_Y-fam_lit_finger_sf"/>
</dbReference>
<dbReference type="AlphaFoldDB" id="A0A084AXS0"/>
<dbReference type="GO" id="GO:0070987">
    <property type="term" value="P:error-free translesion synthesis"/>
    <property type="evidence" value="ECO:0007669"/>
    <property type="project" value="UniProtKB-ARBA"/>
</dbReference>
<sequence length="576" mass="63922">MDVQVNKAPRGKNDRIILQFVRRSNLPRLRHGANPYSSQDYDCFYAQVLEHKNPALRSQPLGVRQKNILATCNYNARRLGVRKLMLASEAKRLCPDLVLVNGEDLTPFRDVSKILFNFLRSHSWNNKVERLGFDEVFMDVTDIVDYNMFCLNRACLSDSFFYLSRDDPLVGFGCDLTSIAGCMEGSVPQGFDIENPLYLRLLLGSHLATHLRLKIEQEFGYTSTCGISTNKLLSKLVGARNKPRNQTTLVALTEQDVVGFIDRHALRKVPGIGSKSGLLLEAHIASKQQGPDSPSSDVMVTAGQVRLHPSIALGSLETLLGGPGSERGIGARVWGLLHGVDPAEVKEATDFPAQISIEDTYKGLEALASITSELRKLSCSLVRRMRIELLVNDPPGAATSQRWIARPRTLRLSIRSWPRPNGNQNSSRVSRSTALPSFVFDTNVDVVQIAGRLVAESLLPLFHRFEGNKDHQWNLQLINICVANMAPGATDDKAGVGRDISLMFKNQDETLRPFRITSTSDEETEAAQESPPPLFAEEPDADQSWGDTKIPTCPICSHAIPLFAQAAHARYHELED</sequence>
<feature type="region of interest" description="Disordered" evidence="3">
    <location>
        <begin position="519"/>
        <end position="548"/>
    </location>
</feature>
<dbReference type="InterPro" id="IPR043502">
    <property type="entry name" value="DNA/RNA_pol_sf"/>
</dbReference>
<dbReference type="Pfam" id="PF00817">
    <property type="entry name" value="IMS"/>
    <property type="match status" value="1"/>
</dbReference>
<keyword evidence="6" id="KW-1185">Reference proteome</keyword>
<dbReference type="FunFam" id="3.40.1170.60:FF:000006">
    <property type="entry name" value="DNA polymerase iota"/>
    <property type="match status" value="1"/>
</dbReference>
<dbReference type="GO" id="GO:0006281">
    <property type="term" value="P:DNA repair"/>
    <property type="evidence" value="ECO:0007669"/>
    <property type="project" value="InterPro"/>
</dbReference>
<dbReference type="Gene3D" id="3.40.1170.60">
    <property type="match status" value="1"/>
</dbReference>
<proteinExistence type="predicted"/>
<protein>
    <recommendedName>
        <fullName evidence="4">UmuC domain-containing protein</fullName>
    </recommendedName>
</protein>
<evidence type="ECO:0000313" key="6">
    <source>
        <dbReference type="Proteomes" id="UP000028045"/>
    </source>
</evidence>
<dbReference type="InterPro" id="IPR043128">
    <property type="entry name" value="Rev_trsase/Diguanyl_cyclase"/>
</dbReference>
<evidence type="ECO:0000313" key="5">
    <source>
        <dbReference type="EMBL" id="KEY70099.1"/>
    </source>
</evidence>
<reference evidence="5 6" key="1">
    <citation type="journal article" date="2014" name="BMC Genomics">
        <title>Comparative genome sequencing reveals chemotype-specific gene clusters in the toxigenic black mold Stachybotrys.</title>
        <authorList>
            <person name="Semeiks J."/>
            <person name="Borek D."/>
            <person name="Otwinowski Z."/>
            <person name="Grishin N.V."/>
        </authorList>
    </citation>
    <scope>NUCLEOTIDE SEQUENCE [LARGE SCALE GENOMIC DNA]</scope>
    <source>
        <strain evidence="6">CBS 109288 / IBT 7711</strain>
    </source>
</reference>
<dbReference type="EMBL" id="KL648474">
    <property type="protein sequence ID" value="KEY70099.1"/>
    <property type="molecule type" value="Genomic_DNA"/>
</dbReference>
<dbReference type="PROSITE" id="PS50173">
    <property type="entry name" value="UMUC"/>
    <property type="match status" value="1"/>
</dbReference>
<dbReference type="OrthoDB" id="447129at2759"/>